<accession>A0A848KV68</accession>
<dbReference type="Proteomes" id="UP000550729">
    <property type="component" value="Unassembled WGS sequence"/>
</dbReference>
<dbReference type="PANTHER" id="PTHR34136">
    <property type="match status" value="1"/>
</dbReference>
<dbReference type="NCBIfam" id="TIGR00696">
    <property type="entry name" value="wecG_tagA_cpsF"/>
    <property type="match status" value="1"/>
</dbReference>
<keyword evidence="4" id="KW-1185">Reference proteome</keyword>
<dbReference type="InterPro" id="IPR004629">
    <property type="entry name" value="WecG_TagA_CpsF"/>
</dbReference>
<evidence type="ECO:0000313" key="3">
    <source>
        <dbReference type="EMBL" id="NMO02556.1"/>
    </source>
</evidence>
<gene>
    <name evidence="3" type="ORF">HH308_15180</name>
</gene>
<dbReference type="PANTHER" id="PTHR34136:SF1">
    <property type="entry name" value="UDP-N-ACETYL-D-MANNOSAMINURONIC ACID TRANSFERASE"/>
    <property type="match status" value="1"/>
</dbReference>
<name>A0A848KV68_9ACTN</name>
<keyword evidence="2 3" id="KW-0808">Transferase</keyword>
<evidence type="ECO:0000256" key="2">
    <source>
        <dbReference type="ARBA" id="ARBA00022679"/>
    </source>
</evidence>
<reference evidence="3 4" key="1">
    <citation type="submission" date="2020-04" db="EMBL/GenBank/DDBJ databases">
        <title>Gordonia sp. nov. TBRC 11910.</title>
        <authorList>
            <person name="Suriyachadkun C."/>
        </authorList>
    </citation>
    <scope>NUCLEOTIDE SEQUENCE [LARGE SCALE GENOMIC DNA]</scope>
    <source>
        <strain evidence="3 4">TBRC 11910</strain>
    </source>
</reference>
<comment type="caution">
    <text evidence="3">The sequence shown here is derived from an EMBL/GenBank/DDBJ whole genome shotgun (WGS) entry which is preliminary data.</text>
</comment>
<dbReference type="RefSeq" id="WP_170195049.1">
    <property type="nucleotide sequence ID" value="NZ_JABBNB010000014.1"/>
</dbReference>
<dbReference type="Pfam" id="PF03808">
    <property type="entry name" value="Glyco_tran_WecG"/>
    <property type="match status" value="1"/>
</dbReference>
<dbReference type="GO" id="GO:0016758">
    <property type="term" value="F:hexosyltransferase activity"/>
    <property type="evidence" value="ECO:0007669"/>
    <property type="project" value="TreeGrafter"/>
</dbReference>
<protein>
    <submittedName>
        <fullName evidence="3">WecB/TagA/CpsF family glycosyltransferase</fullName>
    </submittedName>
</protein>
<dbReference type="EMBL" id="JABBNB010000014">
    <property type="protein sequence ID" value="NMO02556.1"/>
    <property type="molecule type" value="Genomic_DNA"/>
</dbReference>
<dbReference type="CDD" id="cd06533">
    <property type="entry name" value="Glyco_transf_WecG_TagA"/>
    <property type="match status" value="1"/>
</dbReference>
<organism evidence="3 4">
    <name type="scientific">Gordonia asplenii</name>
    <dbReference type="NCBI Taxonomy" id="2725283"/>
    <lineage>
        <taxon>Bacteria</taxon>
        <taxon>Bacillati</taxon>
        <taxon>Actinomycetota</taxon>
        <taxon>Actinomycetes</taxon>
        <taxon>Mycobacteriales</taxon>
        <taxon>Gordoniaceae</taxon>
        <taxon>Gordonia</taxon>
    </lineage>
</organism>
<sequence length="245" mass="26866">MQRRVRVLGVEVTDQSMDSAVEQLRAATCGDVVRTVAFPNASTLNLAVEDREYAEILNTMDFVSADGTGVRWAARMRGVTLQANLNGTDVIPALLAATPGLRVYFLGGDDEVNEAAVQAISREYPDIVVVGRHHGFFDLDRPDEVLADIAAAAPQLLLVGFGNPLQEKWIAANRARLSVPLVAGVGGLFGFWAGTRTRAPGFTRRIGMEWVDILVREPHKAKRYLLGNPVFLARALRMRKQDLRS</sequence>
<proteinExistence type="predicted"/>
<keyword evidence="1" id="KW-0328">Glycosyltransferase</keyword>
<evidence type="ECO:0000313" key="4">
    <source>
        <dbReference type="Proteomes" id="UP000550729"/>
    </source>
</evidence>
<evidence type="ECO:0000256" key="1">
    <source>
        <dbReference type="ARBA" id="ARBA00022676"/>
    </source>
</evidence>
<dbReference type="AlphaFoldDB" id="A0A848KV68"/>